<keyword evidence="2" id="KW-1185">Reference proteome</keyword>
<organism evidence="1 2">
    <name type="scientific">Haladaptatus litoreus</name>
    <dbReference type="NCBI Taxonomy" id="553468"/>
    <lineage>
        <taxon>Archaea</taxon>
        <taxon>Methanobacteriati</taxon>
        <taxon>Methanobacteriota</taxon>
        <taxon>Stenosarchaea group</taxon>
        <taxon>Halobacteria</taxon>
        <taxon>Halobacteriales</taxon>
        <taxon>Haladaptataceae</taxon>
        <taxon>Haladaptatus</taxon>
    </lineage>
</organism>
<evidence type="ECO:0000313" key="1">
    <source>
        <dbReference type="EMBL" id="SIR63180.1"/>
    </source>
</evidence>
<dbReference type="Proteomes" id="UP000186914">
    <property type="component" value="Unassembled WGS sequence"/>
</dbReference>
<evidence type="ECO:0000313" key="2">
    <source>
        <dbReference type="Proteomes" id="UP000186914"/>
    </source>
</evidence>
<accession>A0A1N7CHY1</accession>
<protein>
    <submittedName>
        <fullName evidence="1">Uncharacterized protein</fullName>
    </submittedName>
</protein>
<name>A0A1N7CHY1_9EURY</name>
<reference evidence="2" key="1">
    <citation type="submission" date="2017-01" db="EMBL/GenBank/DDBJ databases">
        <authorList>
            <person name="Varghese N."/>
            <person name="Submissions S."/>
        </authorList>
    </citation>
    <scope>NUCLEOTIDE SEQUENCE [LARGE SCALE GENOMIC DNA]</scope>
    <source>
        <strain evidence="2">CGMCC 1.7737</strain>
    </source>
</reference>
<gene>
    <name evidence="1" type="ORF">SAMN05421858_3015</name>
</gene>
<dbReference type="AlphaFoldDB" id="A0A1N7CHY1"/>
<sequence>MIVGSLVGFTLAIVDLPSPALTESIGVIVGACNLSGLFLGYMVANTYA</sequence>
<dbReference type="EMBL" id="FTNO01000003">
    <property type="protein sequence ID" value="SIR63180.1"/>
    <property type="molecule type" value="Genomic_DNA"/>
</dbReference>
<proteinExistence type="predicted"/>